<gene>
    <name evidence="16" type="ORF">HF521_017566</name>
</gene>
<evidence type="ECO:0000256" key="3">
    <source>
        <dbReference type="ARBA" id="ARBA00004496"/>
    </source>
</evidence>
<keyword evidence="6" id="KW-0963">Cytoplasm</keyword>
<feature type="region of interest" description="Disordered" evidence="12">
    <location>
        <begin position="240"/>
        <end position="399"/>
    </location>
</feature>
<feature type="region of interest" description="Disordered" evidence="12">
    <location>
        <begin position="190"/>
        <end position="226"/>
    </location>
</feature>
<keyword evidence="13" id="KW-1133">Transmembrane helix</keyword>
<dbReference type="InterPro" id="IPR036364">
    <property type="entry name" value="SEA_dom_sf"/>
</dbReference>
<feature type="compositionally biased region" description="Low complexity" evidence="12">
    <location>
        <begin position="349"/>
        <end position="367"/>
    </location>
</feature>
<comment type="caution">
    <text evidence="16">The sequence shown here is derived from an EMBL/GenBank/DDBJ whole genome shotgun (WGS) entry which is preliminary data.</text>
</comment>
<feature type="compositionally biased region" description="Low complexity" evidence="12">
    <location>
        <begin position="241"/>
        <end position="342"/>
    </location>
</feature>
<dbReference type="SUPFAM" id="SSF82671">
    <property type="entry name" value="SEA domain"/>
    <property type="match status" value="1"/>
</dbReference>
<dbReference type="SMART" id="SM00200">
    <property type="entry name" value="SEA"/>
    <property type="match status" value="1"/>
</dbReference>
<keyword evidence="9" id="KW-0564">Palmitate</keyword>
<evidence type="ECO:0000256" key="1">
    <source>
        <dbReference type="ARBA" id="ARBA00004123"/>
    </source>
</evidence>
<evidence type="ECO:0000259" key="15">
    <source>
        <dbReference type="PROSITE" id="PS50024"/>
    </source>
</evidence>
<evidence type="ECO:0000256" key="4">
    <source>
        <dbReference type="ARBA" id="ARBA00014269"/>
    </source>
</evidence>
<dbReference type="GO" id="GO:0016324">
    <property type="term" value="C:apical plasma membrane"/>
    <property type="evidence" value="ECO:0007669"/>
    <property type="project" value="UniProtKB-SubCell"/>
</dbReference>
<evidence type="ECO:0000256" key="6">
    <source>
        <dbReference type="ARBA" id="ARBA00022490"/>
    </source>
</evidence>
<evidence type="ECO:0000256" key="12">
    <source>
        <dbReference type="SAM" id="MobiDB-lite"/>
    </source>
</evidence>
<dbReference type="EMBL" id="JABFDY010000004">
    <property type="protein sequence ID" value="KAF7708509.1"/>
    <property type="molecule type" value="Genomic_DNA"/>
</dbReference>
<keyword evidence="5" id="KW-1003">Cell membrane</keyword>
<feature type="compositionally biased region" description="Polar residues" evidence="12">
    <location>
        <begin position="190"/>
        <end position="210"/>
    </location>
</feature>
<keyword evidence="11" id="KW-0449">Lipoprotein</keyword>
<dbReference type="InterPro" id="IPR000082">
    <property type="entry name" value="SEA_dom"/>
</dbReference>
<dbReference type="PROSITE" id="PS50024">
    <property type="entry name" value="SEA"/>
    <property type="match status" value="1"/>
</dbReference>
<evidence type="ECO:0000256" key="13">
    <source>
        <dbReference type="SAM" id="Phobius"/>
    </source>
</evidence>
<keyword evidence="13" id="KW-0472">Membrane</keyword>
<evidence type="ECO:0000313" key="16">
    <source>
        <dbReference type="EMBL" id="KAF7708509.1"/>
    </source>
</evidence>
<reference evidence="16" key="1">
    <citation type="submission" date="2020-08" db="EMBL/GenBank/DDBJ databases">
        <title>Chromosome-level assembly of Southern catfish (Silurus meridionalis) provides insights into visual adaptation to the nocturnal and benthic lifestyles.</title>
        <authorList>
            <person name="Zhang Y."/>
            <person name="Wang D."/>
            <person name="Peng Z."/>
        </authorList>
    </citation>
    <scope>NUCLEOTIDE SEQUENCE</scope>
    <source>
        <strain evidence="16">SWU-2019-XX</strain>
        <tissue evidence="16">Muscle</tissue>
    </source>
</reference>
<proteinExistence type="predicted"/>
<feature type="signal peptide" evidence="14">
    <location>
        <begin position="1"/>
        <end position="18"/>
    </location>
</feature>
<evidence type="ECO:0000256" key="14">
    <source>
        <dbReference type="SAM" id="SignalP"/>
    </source>
</evidence>
<accession>A0A8T0BN19</accession>
<protein>
    <recommendedName>
        <fullName evidence="4">Mucin-1</fullName>
    </recommendedName>
</protein>
<keyword evidence="17" id="KW-1185">Reference proteome</keyword>
<dbReference type="GO" id="GO:0005634">
    <property type="term" value="C:nucleus"/>
    <property type="evidence" value="ECO:0007669"/>
    <property type="project" value="UniProtKB-SubCell"/>
</dbReference>
<evidence type="ECO:0000313" key="17">
    <source>
        <dbReference type="Proteomes" id="UP000606274"/>
    </source>
</evidence>
<dbReference type="Gene3D" id="3.30.70.960">
    <property type="entry name" value="SEA domain"/>
    <property type="match status" value="1"/>
</dbReference>
<dbReference type="Proteomes" id="UP000606274">
    <property type="component" value="Unassembled WGS sequence"/>
</dbReference>
<sequence length="480" mass="51477">MCFYWIIGLLVLWSGVITASNVTAAPGVGTTTSNETSAFNMSIKITNRTYNKSLEDTDSHYYKTLRQDVEDLFSEVYKSTSSAGYQKITDMTFSEGSVIANSTVIFQTNQTSGQYVKITFIDNYKKLHSPLLTLNINYTADQEPHFVLLNMSHPISTTTEFSTSPNPIQHLVSSTLASTTNRLDLVTDSNDTITTPQSHSTSFNSVSASQTTPNITSNNSSITLSPRTVTSTMTAFNHSFIPNSTNSSSGPSNITVDESPSVMLTSSPSTTTLHPSSISTISASSSSTRTNHPSSISTISASSSSTRTNHPSSISTISASSSSTRTNHPSSISTISASSSSSRTKNPGSISGTTASSSSTTTVHETSNISATPALSSSVNPGKTVTQKPTEPAESNTVATEQGVPGWGIAILVLAAIILFFMLILLILLLLFWCCWWRQRGFMKVSDPDPTGYYNPDIPMYSTHSTYESHNGKSLQLPQT</sequence>
<feature type="compositionally biased region" description="Polar residues" evidence="12">
    <location>
        <begin position="368"/>
        <end position="399"/>
    </location>
</feature>
<evidence type="ECO:0000256" key="10">
    <source>
        <dbReference type="ARBA" id="ARBA00023242"/>
    </source>
</evidence>
<evidence type="ECO:0000256" key="8">
    <source>
        <dbReference type="ARBA" id="ARBA00022813"/>
    </source>
</evidence>
<dbReference type="PANTHER" id="PTHR10006:SF19">
    <property type="entry name" value="MUCIN-1"/>
    <property type="match status" value="1"/>
</dbReference>
<comment type="subcellular location">
    <subcellularLocation>
        <location evidence="2">Apical cell membrane</location>
        <topology evidence="2">Single-pass type I membrane protein</topology>
    </subcellularLocation>
    <subcellularLocation>
        <location evidence="3">Cytoplasm</location>
    </subcellularLocation>
    <subcellularLocation>
        <location evidence="1">Nucleus</location>
    </subcellularLocation>
</comment>
<evidence type="ECO:0000256" key="7">
    <source>
        <dbReference type="ARBA" id="ARBA00022553"/>
    </source>
</evidence>
<feature type="transmembrane region" description="Helical" evidence="13">
    <location>
        <begin position="407"/>
        <end position="434"/>
    </location>
</feature>
<dbReference type="AlphaFoldDB" id="A0A8T0BN19"/>
<evidence type="ECO:0000256" key="2">
    <source>
        <dbReference type="ARBA" id="ARBA00004247"/>
    </source>
</evidence>
<evidence type="ECO:0000256" key="9">
    <source>
        <dbReference type="ARBA" id="ARBA00023139"/>
    </source>
</evidence>
<dbReference type="PANTHER" id="PTHR10006">
    <property type="entry name" value="MUCIN-1-RELATED"/>
    <property type="match status" value="1"/>
</dbReference>
<feature type="chain" id="PRO_5035909790" description="Mucin-1" evidence="14">
    <location>
        <begin position="19"/>
        <end position="480"/>
    </location>
</feature>
<evidence type="ECO:0000256" key="11">
    <source>
        <dbReference type="ARBA" id="ARBA00023288"/>
    </source>
</evidence>
<feature type="domain" description="SEA" evidence="15">
    <location>
        <begin position="35"/>
        <end position="152"/>
    </location>
</feature>
<dbReference type="Pfam" id="PF01390">
    <property type="entry name" value="SEA"/>
    <property type="match status" value="1"/>
</dbReference>
<keyword evidence="8" id="KW-0068">Autocatalytic cleavage</keyword>
<name>A0A8T0BN19_SILME</name>
<evidence type="ECO:0000256" key="5">
    <source>
        <dbReference type="ARBA" id="ARBA00022475"/>
    </source>
</evidence>
<keyword evidence="13" id="KW-0812">Transmembrane</keyword>
<dbReference type="GO" id="GO:0005737">
    <property type="term" value="C:cytoplasm"/>
    <property type="evidence" value="ECO:0007669"/>
    <property type="project" value="UniProtKB-SubCell"/>
</dbReference>
<organism evidence="16 17">
    <name type="scientific">Silurus meridionalis</name>
    <name type="common">Southern catfish</name>
    <name type="synonym">Silurus soldatovi meridionalis</name>
    <dbReference type="NCBI Taxonomy" id="175797"/>
    <lineage>
        <taxon>Eukaryota</taxon>
        <taxon>Metazoa</taxon>
        <taxon>Chordata</taxon>
        <taxon>Craniata</taxon>
        <taxon>Vertebrata</taxon>
        <taxon>Euteleostomi</taxon>
        <taxon>Actinopterygii</taxon>
        <taxon>Neopterygii</taxon>
        <taxon>Teleostei</taxon>
        <taxon>Ostariophysi</taxon>
        <taxon>Siluriformes</taxon>
        <taxon>Siluridae</taxon>
        <taxon>Silurus</taxon>
    </lineage>
</organism>
<keyword evidence="7" id="KW-0597">Phosphoprotein</keyword>
<keyword evidence="14" id="KW-0732">Signal</keyword>
<keyword evidence="10" id="KW-0539">Nucleus</keyword>
<feature type="compositionally biased region" description="Low complexity" evidence="12">
    <location>
        <begin position="211"/>
        <end position="226"/>
    </location>
</feature>